<protein>
    <submittedName>
        <fullName evidence="2">Uncharacterized protein</fullName>
    </submittedName>
</protein>
<evidence type="ECO:0000256" key="1">
    <source>
        <dbReference type="SAM" id="MobiDB-lite"/>
    </source>
</evidence>
<reference evidence="3" key="1">
    <citation type="submission" date="2017-05" db="EMBL/GenBank/DDBJ databases">
        <authorList>
            <person name="Macchi M."/>
            <person name="Festa S."/>
            <person name="Coppotelli B.M."/>
            <person name="Morelli I.S."/>
        </authorList>
    </citation>
    <scope>NUCLEOTIDE SEQUENCE [LARGE SCALE GENOMIC DNA]</scope>
    <source>
        <strain evidence="3">I</strain>
    </source>
</reference>
<dbReference type="RefSeq" id="WP_218823745.1">
    <property type="nucleotide sequence ID" value="NZ_NHON01000091.1"/>
</dbReference>
<gene>
    <name evidence="2" type="ORF">BWR60_29700</name>
</gene>
<comment type="caution">
    <text evidence="2">The sequence shown here is derived from an EMBL/GenBank/DDBJ whole genome shotgun (WGS) entry which is preliminary data.</text>
</comment>
<dbReference type="Proteomes" id="UP000196655">
    <property type="component" value="Unassembled WGS sequence"/>
</dbReference>
<feature type="non-terminal residue" evidence="2">
    <location>
        <position position="1"/>
    </location>
</feature>
<feature type="region of interest" description="Disordered" evidence="1">
    <location>
        <begin position="1"/>
        <end position="28"/>
    </location>
</feature>
<evidence type="ECO:0000313" key="3">
    <source>
        <dbReference type="Proteomes" id="UP000196655"/>
    </source>
</evidence>
<accession>A0A211ZBW4</accession>
<sequence>APPAADAIPRPLPAPAAGGPLSDDGGAPRTARASLYVVVGFARQQQRRRDGWRRLGEQGFASRRPAEEHAARLLARGRADGVILARQDLGPDQDAAEEPVILARHGELPAELLEG</sequence>
<proteinExistence type="predicted"/>
<name>A0A211ZBW4_9PROT</name>
<keyword evidence="3" id="KW-1185">Reference proteome</keyword>
<evidence type="ECO:0000313" key="2">
    <source>
        <dbReference type="EMBL" id="OWJ62740.1"/>
    </source>
</evidence>
<dbReference type="AlphaFoldDB" id="A0A211ZBW4"/>
<dbReference type="EMBL" id="NHON01000091">
    <property type="protein sequence ID" value="OWJ62740.1"/>
    <property type="molecule type" value="Genomic_DNA"/>
</dbReference>
<organism evidence="2 3">
    <name type="scientific">Inquilinus limosus</name>
    <dbReference type="NCBI Taxonomy" id="171674"/>
    <lineage>
        <taxon>Bacteria</taxon>
        <taxon>Pseudomonadati</taxon>
        <taxon>Pseudomonadota</taxon>
        <taxon>Alphaproteobacteria</taxon>
        <taxon>Rhodospirillales</taxon>
        <taxon>Rhodospirillaceae</taxon>
        <taxon>Inquilinus</taxon>
    </lineage>
</organism>